<dbReference type="InterPro" id="IPR036962">
    <property type="entry name" value="Glyco_hydro_3_N_sf"/>
</dbReference>
<dbReference type="OrthoDB" id="9803863at2"/>
<dbReference type="SUPFAM" id="SSF52279">
    <property type="entry name" value="Beta-D-glucan exohydrolase, C-terminal domain"/>
    <property type="match status" value="1"/>
</dbReference>
<dbReference type="AlphaFoldDB" id="A0A1H6F0T9"/>
<protein>
    <recommendedName>
        <fullName evidence="3">beta-glucosidase</fullName>
        <ecNumber evidence="3">3.2.1.21</ecNumber>
    </recommendedName>
</protein>
<dbReference type="InterPro" id="IPR051915">
    <property type="entry name" value="Cellulose_Degrad_GH3"/>
</dbReference>
<evidence type="ECO:0000313" key="9">
    <source>
        <dbReference type="EMBL" id="SEH02981.1"/>
    </source>
</evidence>
<organism evidence="9 10">
    <name type="scientific">Nonomuraea solani</name>
    <dbReference type="NCBI Taxonomy" id="1144553"/>
    <lineage>
        <taxon>Bacteria</taxon>
        <taxon>Bacillati</taxon>
        <taxon>Actinomycetota</taxon>
        <taxon>Actinomycetes</taxon>
        <taxon>Streptosporangiales</taxon>
        <taxon>Streptosporangiaceae</taxon>
        <taxon>Nonomuraea</taxon>
    </lineage>
</organism>
<dbReference type="Gene3D" id="3.20.20.300">
    <property type="entry name" value="Glycoside hydrolase, family 3, N-terminal domain"/>
    <property type="match status" value="1"/>
</dbReference>
<keyword evidence="5" id="KW-0378">Hydrolase</keyword>
<dbReference type="InterPro" id="IPR036881">
    <property type="entry name" value="Glyco_hydro_3_C_sf"/>
</dbReference>
<evidence type="ECO:0000313" key="10">
    <source>
        <dbReference type="Proteomes" id="UP000236732"/>
    </source>
</evidence>
<keyword evidence="4" id="KW-0732">Signal</keyword>
<accession>A0A1H6F0T9</accession>
<dbReference type="GO" id="GO:0008422">
    <property type="term" value="F:beta-glucosidase activity"/>
    <property type="evidence" value="ECO:0007669"/>
    <property type="project" value="UniProtKB-EC"/>
</dbReference>
<dbReference type="Gene3D" id="3.40.50.1700">
    <property type="entry name" value="Glycoside hydrolase family 3 C-terminal domain"/>
    <property type="match status" value="1"/>
</dbReference>
<feature type="domain" description="Glycoside hydrolase family 3 N-terminal" evidence="7">
    <location>
        <begin position="95"/>
        <end position="399"/>
    </location>
</feature>
<dbReference type="SUPFAM" id="SSF51445">
    <property type="entry name" value="(Trans)glycosidases"/>
    <property type="match status" value="1"/>
</dbReference>
<keyword evidence="6" id="KW-0326">Glycosidase</keyword>
<evidence type="ECO:0000259" key="8">
    <source>
        <dbReference type="Pfam" id="PF01915"/>
    </source>
</evidence>
<sequence>MSEWLVTSQAPDGTVYRDLNGNGVMDPYEDPRLPVAQRVRDLISRMTVEEKAGQFFHPMIEAGQDGSPVETGAMLMPHSTSHTIQRQFITHFNVIMLPGEAKVAALWHNRVQKLAEQTRLGIPVTISTDPCHSGGDNLATSMLSGAFSRWPEAMGLAALRDVDAVREFARIARQEYRAIGIRSALHPQIDLATEPRWARQSGTFGPSAELTTAYVRAYLEGFQGESLDATSVACMTKHFPGGGPQKDGEDPHFPYGREQVYPGGLFDHHLQPFLEAIDAGTSAIMPYYGMPVGAVHKGRAIEEVGFGFNKGVITGILREDLGYDGVVCTDWQLVTDSPYSPARAWGVEHLSRAGRVARILDAGCDQLGGEECTDVLLSLVEDGTVPESRLDESLARLLAVKFELGLFDDPYAEAPERAGTPEAVTAGFDVQVGSLVLLKNDGLLPLAPTARVYVEGGAFPEGVDRPEEADVIVVRLDAPFEQRDGMFLEPYFHAGSLDFAEETVARVRELAAIGPVIVDVKLERPAVLTPLADLATAIVGSFGSGNAALAHALVAPGAMRGRLPFQLPRSMTAVERNQADVPNDLDDVLFPEGFGLEYK</sequence>
<dbReference type="Proteomes" id="UP000236732">
    <property type="component" value="Unassembled WGS sequence"/>
</dbReference>
<dbReference type="InterPro" id="IPR001764">
    <property type="entry name" value="Glyco_hydro_3_N"/>
</dbReference>
<proteinExistence type="inferred from homology"/>
<dbReference type="InterPro" id="IPR017853">
    <property type="entry name" value="GH"/>
</dbReference>
<dbReference type="Pfam" id="PF01915">
    <property type="entry name" value="Glyco_hydro_3_C"/>
    <property type="match status" value="1"/>
</dbReference>
<evidence type="ECO:0000256" key="1">
    <source>
        <dbReference type="ARBA" id="ARBA00000448"/>
    </source>
</evidence>
<feature type="domain" description="Glycoside hydrolase family 3 C-terminal" evidence="8">
    <location>
        <begin position="461"/>
        <end position="598"/>
    </location>
</feature>
<evidence type="ECO:0000256" key="2">
    <source>
        <dbReference type="ARBA" id="ARBA00005336"/>
    </source>
</evidence>
<evidence type="ECO:0000259" key="7">
    <source>
        <dbReference type="Pfam" id="PF00933"/>
    </source>
</evidence>
<comment type="catalytic activity">
    <reaction evidence="1">
        <text>Hydrolysis of terminal, non-reducing beta-D-glucosyl residues with release of beta-D-glucose.</text>
        <dbReference type="EC" id="3.2.1.21"/>
    </reaction>
</comment>
<dbReference type="EC" id="3.2.1.21" evidence="3"/>
<dbReference type="PANTHER" id="PTHR30620:SF16">
    <property type="entry name" value="LYSOSOMAL BETA GLUCOSIDASE"/>
    <property type="match status" value="1"/>
</dbReference>
<dbReference type="EMBL" id="FNVT01000031">
    <property type="protein sequence ID" value="SEH02981.1"/>
    <property type="molecule type" value="Genomic_DNA"/>
</dbReference>
<dbReference type="PRINTS" id="PR00133">
    <property type="entry name" value="GLHYDRLASE3"/>
</dbReference>
<dbReference type="Pfam" id="PF00933">
    <property type="entry name" value="Glyco_hydro_3"/>
    <property type="match status" value="1"/>
</dbReference>
<dbReference type="InterPro" id="IPR002772">
    <property type="entry name" value="Glyco_hydro_3_C"/>
</dbReference>
<dbReference type="RefSeq" id="WP_103963993.1">
    <property type="nucleotide sequence ID" value="NZ_FNVT01000031.1"/>
</dbReference>
<evidence type="ECO:0000256" key="3">
    <source>
        <dbReference type="ARBA" id="ARBA00012744"/>
    </source>
</evidence>
<evidence type="ECO:0000256" key="4">
    <source>
        <dbReference type="ARBA" id="ARBA00022729"/>
    </source>
</evidence>
<keyword evidence="10" id="KW-1185">Reference proteome</keyword>
<dbReference type="GO" id="GO:0009251">
    <property type="term" value="P:glucan catabolic process"/>
    <property type="evidence" value="ECO:0007669"/>
    <property type="project" value="TreeGrafter"/>
</dbReference>
<dbReference type="PANTHER" id="PTHR30620">
    <property type="entry name" value="PERIPLASMIC BETA-GLUCOSIDASE-RELATED"/>
    <property type="match status" value="1"/>
</dbReference>
<name>A0A1H6F0T9_9ACTN</name>
<evidence type="ECO:0000256" key="5">
    <source>
        <dbReference type="ARBA" id="ARBA00022801"/>
    </source>
</evidence>
<comment type="similarity">
    <text evidence="2">Belongs to the glycosyl hydrolase 3 family.</text>
</comment>
<evidence type="ECO:0000256" key="6">
    <source>
        <dbReference type="ARBA" id="ARBA00023295"/>
    </source>
</evidence>
<gene>
    <name evidence="9" type="ORF">SAMN05444920_13193</name>
</gene>
<reference evidence="9 10" key="1">
    <citation type="submission" date="2016-10" db="EMBL/GenBank/DDBJ databases">
        <authorList>
            <person name="de Groot N.N."/>
        </authorList>
    </citation>
    <scope>NUCLEOTIDE SEQUENCE [LARGE SCALE GENOMIC DNA]</scope>
    <source>
        <strain evidence="9 10">CGMCC 4.7037</strain>
    </source>
</reference>